<dbReference type="InterPro" id="IPR027417">
    <property type="entry name" value="P-loop_NTPase"/>
</dbReference>
<dbReference type="GO" id="GO:0000727">
    <property type="term" value="P:double-strand break repair via break-induced replication"/>
    <property type="evidence" value="ECO:0007669"/>
    <property type="project" value="TreeGrafter"/>
</dbReference>
<reference evidence="2" key="2">
    <citation type="submission" date="2023-11" db="UniProtKB">
        <authorList>
            <consortium name="WormBaseParasite"/>
        </authorList>
    </citation>
    <scope>IDENTIFICATION</scope>
</reference>
<dbReference type="GO" id="GO:0017116">
    <property type="term" value="F:single-stranded DNA helicase activity"/>
    <property type="evidence" value="ECO:0007669"/>
    <property type="project" value="TreeGrafter"/>
</dbReference>
<dbReference type="WBParaSite" id="TREG1_51540.1">
    <property type="protein sequence ID" value="TREG1_51540.1"/>
    <property type="gene ID" value="TREG1_51540"/>
</dbReference>
<evidence type="ECO:0000313" key="2">
    <source>
        <dbReference type="WBParaSite" id="TREG1_51540.1"/>
    </source>
</evidence>
<dbReference type="GO" id="GO:0005524">
    <property type="term" value="F:ATP binding"/>
    <property type="evidence" value="ECO:0007669"/>
    <property type="project" value="InterPro"/>
</dbReference>
<dbReference type="PANTHER" id="PTHR11630:SF75">
    <property type="entry name" value="MINICHROMOSOME MAINTENANCE DOMAIN-CONTAINING PROTEIN 2"/>
    <property type="match status" value="1"/>
</dbReference>
<organism evidence="1 2">
    <name type="scientific">Trichobilharzia regenti</name>
    <name type="common">Nasal bird schistosome</name>
    <dbReference type="NCBI Taxonomy" id="157069"/>
    <lineage>
        <taxon>Eukaryota</taxon>
        <taxon>Metazoa</taxon>
        <taxon>Spiralia</taxon>
        <taxon>Lophotrochozoa</taxon>
        <taxon>Platyhelminthes</taxon>
        <taxon>Trematoda</taxon>
        <taxon>Digenea</taxon>
        <taxon>Strigeidida</taxon>
        <taxon>Schistosomatoidea</taxon>
        <taxon>Schistosomatidae</taxon>
        <taxon>Trichobilharzia</taxon>
    </lineage>
</organism>
<keyword evidence="1" id="KW-1185">Reference proteome</keyword>
<dbReference type="GO" id="GO:0003677">
    <property type="term" value="F:DNA binding"/>
    <property type="evidence" value="ECO:0007669"/>
    <property type="project" value="InterPro"/>
</dbReference>
<dbReference type="Gene3D" id="3.40.50.300">
    <property type="entry name" value="P-loop containing nucleotide triphosphate hydrolases"/>
    <property type="match status" value="1"/>
</dbReference>
<proteinExistence type="predicted"/>
<dbReference type="GO" id="GO:0005634">
    <property type="term" value="C:nucleus"/>
    <property type="evidence" value="ECO:0007669"/>
    <property type="project" value="TreeGrafter"/>
</dbReference>
<dbReference type="PANTHER" id="PTHR11630">
    <property type="entry name" value="DNA REPLICATION LICENSING FACTOR MCM FAMILY MEMBER"/>
    <property type="match status" value="1"/>
</dbReference>
<dbReference type="Proteomes" id="UP000050795">
    <property type="component" value="Unassembled WGS sequence"/>
</dbReference>
<accession>A0AA85JZ33</accession>
<name>A0AA85JZ33_TRIRE</name>
<sequence length="733" mass="82857">MDAFSLYSSVIRYLERDSFLSRVKSRLIKTLCEKRRPVSIVPIHLRLHELVEFLGSSVIEMINRVSTLEKMLQKIIFCLAIEADILCEDDDMNYILLELKFTDILCIPELHFKNVSLTFDRLTFIEGVVIGITPIYMTTNAIIYSCQDSLCPGKNAFLVQHETCMPKVRNKPRCKYCNKEGKEEIEKRSFSETVEFLLLPRQDKETGTILDRFRVKRSIRCFVLGKLIHKLSFGRRCFVSGVPFLNKAGQSYQWQFKVYGIVDITVNPIDPWKCALSTVVKSLPSYVPAYEFGIAFTFAFMFLDNITKPGTFFLLKWLLLLLLTQNEFTEPSNEGTSFSRSSSRPPALLLLGSLGDSISNKILRTAGQYAKPFCEHKSSGSLLPTSLEMDSTGSKKPNMKCLKKTAQQKNTKTIELDKTCSNGENIVMCGTIELASGGIAFFPNLELYKKKELTNLIYALENMAVSTSFVQHENKSPSNREITDELPYPNETTIWATAEITSAYREKLKKPTFKFSQTDLFDTEPSTQATTATKWTCSSLLRKGNLKRITHAFDLVIYTEEVAGPMELMDESLSDLCLTMADKSSLEEYSSRLPSHSYMRIYTSLLDACKNSPPVKIEDDASQLLKVYYLAMRRSSVGDQQTAPASALPTLFKLAKANAKINGRIVATEVDSTIAIYIYDTFIEFQTGTSYLGLKPLHYVSGMEQTSMEELNSTLISINKQLKDLINVAMDEL</sequence>
<reference evidence="1" key="1">
    <citation type="submission" date="2022-06" db="EMBL/GenBank/DDBJ databases">
        <authorList>
            <person name="Berger JAMES D."/>
            <person name="Berger JAMES D."/>
        </authorList>
    </citation>
    <scope>NUCLEOTIDE SEQUENCE [LARGE SCALE GENOMIC DNA]</scope>
</reference>
<dbReference type="AlphaFoldDB" id="A0AA85JZ33"/>
<protein>
    <recommendedName>
        <fullName evidence="3">MCM domain-containing protein</fullName>
    </recommendedName>
</protein>
<dbReference type="InterPro" id="IPR031327">
    <property type="entry name" value="MCM"/>
</dbReference>
<evidence type="ECO:0008006" key="3">
    <source>
        <dbReference type="Google" id="ProtNLM"/>
    </source>
</evidence>
<evidence type="ECO:0000313" key="1">
    <source>
        <dbReference type="Proteomes" id="UP000050795"/>
    </source>
</evidence>